<dbReference type="AlphaFoldDB" id="A0A2I1C246"/>
<dbReference type="GeneID" id="36532409"/>
<keyword evidence="2" id="KW-1185">Reference proteome</keyword>
<dbReference type="EMBL" id="MSZS01000006">
    <property type="protein sequence ID" value="PKX91698.1"/>
    <property type="molecule type" value="Genomic_DNA"/>
</dbReference>
<dbReference type="RefSeq" id="XP_024680293.1">
    <property type="nucleotide sequence ID" value="XM_024825084.1"/>
</dbReference>
<accession>A0A2I1C246</accession>
<evidence type="ECO:0000313" key="1">
    <source>
        <dbReference type="EMBL" id="PKX91698.1"/>
    </source>
</evidence>
<dbReference type="OMA" id="RSPCAVN"/>
<name>A0A2I1C246_ASPN1</name>
<organism evidence="1 2">
    <name type="scientific">Aspergillus novofumigatus (strain IBT 16806)</name>
    <dbReference type="NCBI Taxonomy" id="1392255"/>
    <lineage>
        <taxon>Eukaryota</taxon>
        <taxon>Fungi</taxon>
        <taxon>Dikarya</taxon>
        <taxon>Ascomycota</taxon>
        <taxon>Pezizomycotina</taxon>
        <taxon>Eurotiomycetes</taxon>
        <taxon>Eurotiomycetidae</taxon>
        <taxon>Eurotiales</taxon>
        <taxon>Aspergillaceae</taxon>
        <taxon>Aspergillus</taxon>
        <taxon>Aspergillus subgen. Fumigati</taxon>
    </lineage>
</organism>
<protein>
    <submittedName>
        <fullName evidence="1">Uncharacterized protein</fullName>
    </submittedName>
</protein>
<dbReference type="OrthoDB" id="5332870at2759"/>
<proteinExistence type="predicted"/>
<sequence length="133" mass="14737">MPDKLSLLVHEVERLITAPYAPSLQGLHDIIQNDSNGLVNAWATRKPCQVGALVDVLFDGLSRSRFALPLLNAFASVSAFSDALLERYPVVLDQFLEKALESDESEWMALCTAVLSTPLPRTSLLQLVWRRSS</sequence>
<comment type="caution">
    <text evidence="1">The sequence shown here is derived from an EMBL/GenBank/DDBJ whole genome shotgun (WGS) entry which is preliminary data.</text>
</comment>
<dbReference type="STRING" id="1392255.A0A2I1C246"/>
<gene>
    <name evidence="1" type="ORF">P174DRAFT_422858</name>
</gene>
<evidence type="ECO:0000313" key="2">
    <source>
        <dbReference type="Proteomes" id="UP000234474"/>
    </source>
</evidence>
<reference evidence="2" key="1">
    <citation type="journal article" date="2018" name="Proc. Natl. Acad. Sci. U.S.A.">
        <title>Linking secondary metabolites to gene clusters through genome sequencing of six diverse Aspergillus species.</title>
        <authorList>
            <person name="Kaerboelling I."/>
            <person name="Vesth T.C."/>
            <person name="Frisvad J.C."/>
            <person name="Nybo J.L."/>
            <person name="Theobald S."/>
            <person name="Kuo A."/>
            <person name="Bowyer P."/>
            <person name="Matsuda Y."/>
            <person name="Mondo S."/>
            <person name="Lyhne E.K."/>
            <person name="Kogle M.E."/>
            <person name="Clum A."/>
            <person name="Lipzen A."/>
            <person name="Salamov A."/>
            <person name="Ngan C.Y."/>
            <person name="Daum C."/>
            <person name="Chiniquy J."/>
            <person name="Barry K."/>
            <person name="LaButti K."/>
            <person name="Haridas S."/>
            <person name="Simmons B.A."/>
            <person name="Magnuson J.K."/>
            <person name="Mortensen U.H."/>
            <person name="Larsen T.O."/>
            <person name="Grigoriev I.V."/>
            <person name="Baker S.E."/>
            <person name="Andersen M.R."/>
        </authorList>
    </citation>
    <scope>NUCLEOTIDE SEQUENCE [LARGE SCALE GENOMIC DNA]</scope>
    <source>
        <strain evidence="2">IBT 16806</strain>
    </source>
</reference>
<dbReference type="Proteomes" id="UP000234474">
    <property type="component" value="Unassembled WGS sequence"/>
</dbReference>
<dbReference type="VEuPathDB" id="FungiDB:P174DRAFT_422858"/>